<dbReference type="OrthoDB" id="3365698at2759"/>
<evidence type="ECO:0000259" key="1">
    <source>
        <dbReference type="Pfam" id="PF12937"/>
    </source>
</evidence>
<proteinExistence type="predicted"/>
<sequence length="515" mass="57855">MSSNTPPLVLEPRREDHKLVDGSQYLPPPINRLPPELLAAIFSFLVVDYEESLLLRATIPILLVCRYWRDAALGEPILWRTIYHTPPSLTSLLLQRSKEAPLRAAFVLDNHDVRDSAHRVMEHFNRVVEFSLIGMSDELDEILENLPEEVPFLESWNMTKKLNHELPPPSTHFYKVRAPRLRRFALRGFTCDWTSSLFSGLTSLGVFNAMRGTKTSPETILHILSASPQLTELSLRGVFDESNIHGISGTSIEVKLPRLKRLFLGETFPVAGVNQMMMLERLSFPATVNVVIYCRTMNVQDFHRLFKSLGNLTHGSTAIPMKRVDLTLTGHAIRFEGRRVSDTGEPHLYLSLQCSQPRGSLELARALCGGLSLAGVETLHIPGSILGEAEPATWTHLLRYFPNVQTFQMGFLPRAIAAVLGYTSEDGRTPAVLSRLHTFELGSGEHSFKDEMSLRVFMESLSTRCQIHCPLTRLKIDDVVPSEEPRYARLVDQLVSEFVRSTGPLTVTLEQGIGI</sequence>
<name>A0A5C3NEI7_9AGAM</name>
<evidence type="ECO:0000313" key="2">
    <source>
        <dbReference type="EMBL" id="TFK55783.1"/>
    </source>
</evidence>
<protein>
    <recommendedName>
        <fullName evidence="1">F-box domain-containing protein</fullName>
    </recommendedName>
</protein>
<dbReference type="STRING" id="5364.A0A5C3NEI7"/>
<gene>
    <name evidence="2" type="ORF">OE88DRAFT_659235</name>
</gene>
<accession>A0A5C3NEI7</accession>
<dbReference type="PANTHER" id="PTHR38926:SF72">
    <property type="entry name" value="IM:7136021-RELATED"/>
    <property type="match status" value="1"/>
</dbReference>
<dbReference type="PANTHER" id="PTHR38926">
    <property type="entry name" value="F-BOX DOMAIN CONTAINING PROTEIN, EXPRESSED"/>
    <property type="match status" value="1"/>
</dbReference>
<dbReference type="Gene3D" id="3.80.10.10">
    <property type="entry name" value="Ribonuclease Inhibitor"/>
    <property type="match status" value="1"/>
</dbReference>
<keyword evidence="3" id="KW-1185">Reference proteome</keyword>
<dbReference type="Pfam" id="PF12937">
    <property type="entry name" value="F-box-like"/>
    <property type="match status" value="1"/>
</dbReference>
<dbReference type="Proteomes" id="UP000305948">
    <property type="component" value="Unassembled WGS sequence"/>
</dbReference>
<dbReference type="SUPFAM" id="SSF81383">
    <property type="entry name" value="F-box domain"/>
    <property type="match status" value="1"/>
</dbReference>
<dbReference type="EMBL" id="ML213504">
    <property type="protein sequence ID" value="TFK55783.1"/>
    <property type="molecule type" value="Genomic_DNA"/>
</dbReference>
<organism evidence="2 3">
    <name type="scientific">Heliocybe sulcata</name>
    <dbReference type="NCBI Taxonomy" id="5364"/>
    <lineage>
        <taxon>Eukaryota</taxon>
        <taxon>Fungi</taxon>
        <taxon>Dikarya</taxon>
        <taxon>Basidiomycota</taxon>
        <taxon>Agaricomycotina</taxon>
        <taxon>Agaricomycetes</taxon>
        <taxon>Gloeophyllales</taxon>
        <taxon>Gloeophyllaceae</taxon>
        <taxon>Heliocybe</taxon>
    </lineage>
</organism>
<feature type="domain" description="F-box" evidence="1">
    <location>
        <begin position="30"/>
        <end position="84"/>
    </location>
</feature>
<dbReference type="InterPro" id="IPR036047">
    <property type="entry name" value="F-box-like_dom_sf"/>
</dbReference>
<dbReference type="AlphaFoldDB" id="A0A5C3NEI7"/>
<reference evidence="2 3" key="1">
    <citation type="journal article" date="2019" name="Nat. Ecol. Evol.">
        <title>Megaphylogeny resolves global patterns of mushroom evolution.</title>
        <authorList>
            <person name="Varga T."/>
            <person name="Krizsan K."/>
            <person name="Foldi C."/>
            <person name="Dima B."/>
            <person name="Sanchez-Garcia M."/>
            <person name="Sanchez-Ramirez S."/>
            <person name="Szollosi G.J."/>
            <person name="Szarkandi J.G."/>
            <person name="Papp V."/>
            <person name="Albert L."/>
            <person name="Andreopoulos W."/>
            <person name="Angelini C."/>
            <person name="Antonin V."/>
            <person name="Barry K.W."/>
            <person name="Bougher N.L."/>
            <person name="Buchanan P."/>
            <person name="Buyck B."/>
            <person name="Bense V."/>
            <person name="Catcheside P."/>
            <person name="Chovatia M."/>
            <person name="Cooper J."/>
            <person name="Damon W."/>
            <person name="Desjardin D."/>
            <person name="Finy P."/>
            <person name="Geml J."/>
            <person name="Haridas S."/>
            <person name="Hughes K."/>
            <person name="Justo A."/>
            <person name="Karasinski D."/>
            <person name="Kautmanova I."/>
            <person name="Kiss B."/>
            <person name="Kocsube S."/>
            <person name="Kotiranta H."/>
            <person name="LaButti K.M."/>
            <person name="Lechner B.E."/>
            <person name="Liimatainen K."/>
            <person name="Lipzen A."/>
            <person name="Lukacs Z."/>
            <person name="Mihaltcheva S."/>
            <person name="Morgado L.N."/>
            <person name="Niskanen T."/>
            <person name="Noordeloos M.E."/>
            <person name="Ohm R.A."/>
            <person name="Ortiz-Santana B."/>
            <person name="Ovrebo C."/>
            <person name="Racz N."/>
            <person name="Riley R."/>
            <person name="Savchenko A."/>
            <person name="Shiryaev A."/>
            <person name="Soop K."/>
            <person name="Spirin V."/>
            <person name="Szebenyi C."/>
            <person name="Tomsovsky M."/>
            <person name="Tulloss R.E."/>
            <person name="Uehling J."/>
            <person name="Grigoriev I.V."/>
            <person name="Vagvolgyi C."/>
            <person name="Papp T."/>
            <person name="Martin F.M."/>
            <person name="Miettinen O."/>
            <person name="Hibbett D.S."/>
            <person name="Nagy L.G."/>
        </authorList>
    </citation>
    <scope>NUCLEOTIDE SEQUENCE [LARGE SCALE GENOMIC DNA]</scope>
    <source>
        <strain evidence="2 3">OMC1185</strain>
    </source>
</reference>
<dbReference type="InterPro" id="IPR032675">
    <property type="entry name" value="LRR_dom_sf"/>
</dbReference>
<dbReference type="InterPro" id="IPR001810">
    <property type="entry name" value="F-box_dom"/>
</dbReference>
<evidence type="ECO:0000313" key="3">
    <source>
        <dbReference type="Proteomes" id="UP000305948"/>
    </source>
</evidence>
<dbReference type="Gene3D" id="1.20.1280.50">
    <property type="match status" value="1"/>
</dbReference>